<dbReference type="AlphaFoldDB" id="A0A0K2UYU1"/>
<sequence>MLLGRARYQGEILDRDGCQWEALHAAAGLRSLSHLQNKVSNSSKTILTTSSCRSFDLQTPRI</sequence>
<organism evidence="1">
    <name type="scientific">Lepeophtheirus salmonis</name>
    <name type="common">Salmon louse</name>
    <name type="synonym">Caligus salmonis</name>
    <dbReference type="NCBI Taxonomy" id="72036"/>
    <lineage>
        <taxon>Eukaryota</taxon>
        <taxon>Metazoa</taxon>
        <taxon>Ecdysozoa</taxon>
        <taxon>Arthropoda</taxon>
        <taxon>Crustacea</taxon>
        <taxon>Multicrustacea</taxon>
        <taxon>Hexanauplia</taxon>
        <taxon>Copepoda</taxon>
        <taxon>Siphonostomatoida</taxon>
        <taxon>Caligidae</taxon>
        <taxon>Lepeophtheirus</taxon>
    </lineage>
</organism>
<dbReference type="EMBL" id="HACA01025510">
    <property type="protein sequence ID" value="CDW42871.1"/>
    <property type="molecule type" value="Transcribed_RNA"/>
</dbReference>
<reference evidence="1" key="1">
    <citation type="submission" date="2014-05" db="EMBL/GenBank/DDBJ databases">
        <authorList>
            <person name="Chronopoulou M."/>
        </authorList>
    </citation>
    <scope>NUCLEOTIDE SEQUENCE</scope>
    <source>
        <tissue evidence="1">Whole organism</tissue>
    </source>
</reference>
<protein>
    <submittedName>
        <fullName evidence="1">Uncharacterized protein</fullName>
    </submittedName>
</protein>
<name>A0A0K2UYU1_LEPSM</name>
<evidence type="ECO:0000313" key="1">
    <source>
        <dbReference type="EMBL" id="CDW42871.1"/>
    </source>
</evidence>
<proteinExistence type="predicted"/>
<accession>A0A0K2UYU1</accession>